<reference evidence="2 3" key="1">
    <citation type="submission" date="2024-01" db="EMBL/GenBank/DDBJ databases">
        <title>The complete chloroplast genome sequence of Lithospermum erythrorhizon: insights into the phylogenetic relationship among Boraginaceae species and the maternal lineages of purple gromwells.</title>
        <authorList>
            <person name="Okada T."/>
            <person name="Watanabe K."/>
        </authorList>
    </citation>
    <scope>NUCLEOTIDE SEQUENCE [LARGE SCALE GENOMIC DNA]</scope>
</reference>
<accession>A0AAV3PT65</accession>
<evidence type="ECO:0000313" key="2">
    <source>
        <dbReference type="EMBL" id="GAA0154291.1"/>
    </source>
</evidence>
<evidence type="ECO:0000313" key="3">
    <source>
        <dbReference type="Proteomes" id="UP001454036"/>
    </source>
</evidence>
<sequence>MLLQVLEQDTTENKTAPAVTPYIRRGKVIDEWIARVYNKSTCPVAPVKESVPTTNSFDKLQEVEDSPVEEEPVGQKKANRVEPEQSNVYNVVFKMPERVFSEEDTLQLAGFQVLPKDFEDDMGDFSKDFKVRSAPSSPKVSSNGMEDCIQ</sequence>
<dbReference type="EMBL" id="BAABME010002362">
    <property type="protein sequence ID" value="GAA0154291.1"/>
    <property type="molecule type" value="Genomic_DNA"/>
</dbReference>
<dbReference type="AlphaFoldDB" id="A0AAV3PT65"/>
<feature type="compositionally biased region" description="Polar residues" evidence="1">
    <location>
        <begin position="134"/>
        <end position="144"/>
    </location>
</feature>
<feature type="compositionally biased region" description="Acidic residues" evidence="1">
    <location>
        <begin position="63"/>
        <end position="72"/>
    </location>
</feature>
<protein>
    <submittedName>
        <fullName evidence="2">Uncharacterized protein</fullName>
    </submittedName>
</protein>
<keyword evidence="3" id="KW-1185">Reference proteome</keyword>
<name>A0AAV3PT65_LITER</name>
<feature type="region of interest" description="Disordered" evidence="1">
    <location>
        <begin position="125"/>
        <end position="150"/>
    </location>
</feature>
<comment type="caution">
    <text evidence="2">The sequence shown here is derived from an EMBL/GenBank/DDBJ whole genome shotgun (WGS) entry which is preliminary data.</text>
</comment>
<organism evidence="2 3">
    <name type="scientific">Lithospermum erythrorhizon</name>
    <name type="common">Purple gromwell</name>
    <name type="synonym">Lithospermum officinale var. erythrorhizon</name>
    <dbReference type="NCBI Taxonomy" id="34254"/>
    <lineage>
        <taxon>Eukaryota</taxon>
        <taxon>Viridiplantae</taxon>
        <taxon>Streptophyta</taxon>
        <taxon>Embryophyta</taxon>
        <taxon>Tracheophyta</taxon>
        <taxon>Spermatophyta</taxon>
        <taxon>Magnoliopsida</taxon>
        <taxon>eudicotyledons</taxon>
        <taxon>Gunneridae</taxon>
        <taxon>Pentapetalae</taxon>
        <taxon>asterids</taxon>
        <taxon>lamiids</taxon>
        <taxon>Boraginales</taxon>
        <taxon>Boraginaceae</taxon>
        <taxon>Boraginoideae</taxon>
        <taxon>Lithospermeae</taxon>
        <taxon>Lithospermum</taxon>
    </lineage>
</organism>
<feature type="region of interest" description="Disordered" evidence="1">
    <location>
        <begin position="45"/>
        <end position="81"/>
    </location>
</feature>
<evidence type="ECO:0000256" key="1">
    <source>
        <dbReference type="SAM" id="MobiDB-lite"/>
    </source>
</evidence>
<dbReference type="Proteomes" id="UP001454036">
    <property type="component" value="Unassembled WGS sequence"/>
</dbReference>
<proteinExistence type="predicted"/>
<gene>
    <name evidence="2" type="ORF">LIER_12318</name>
</gene>